<reference evidence="2 5" key="2">
    <citation type="journal article" date="2014" name="BMC Genomics">
        <title>An improved genome release (version Mt4.0) for the model legume Medicago truncatula.</title>
        <authorList>
            <person name="Tang H."/>
            <person name="Krishnakumar V."/>
            <person name="Bidwell S."/>
            <person name="Rosen B."/>
            <person name="Chan A."/>
            <person name="Zhou S."/>
            <person name="Gentzbittel L."/>
            <person name="Childs K.L."/>
            <person name="Yandell M."/>
            <person name="Gundlach H."/>
            <person name="Mayer K.F."/>
            <person name="Schwartz D.C."/>
            <person name="Town C.D."/>
        </authorList>
    </citation>
    <scope>GENOME REANNOTATION</scope>
    <source>
        <strain evidence="4 5">cv. Jemalong A17</strain>
    </source>
</reference>
<evidence type="ECO:0000313" key="5">
    <source>
        <dbReference type="Proteomes" id="UP000002051"/>
    </source>
</evidence>
<dbReference type="InterPro" id="IPR036047">
    <property type="entry name" value="F-box-like_dom_sf"/>
</dbReference>
<dbReference type="PANTHER" id="PTHR31672">
    <property type="entry name" value="BNACNNG10540D PROTEIN"/>
    <property type="match status" value="1"/>
</dbReference>
<dbReference type="Gramene" id="rna41582">
    <property type="protein sequence ID" value="RHN47033.1"/>
    <property type="gene ID" value="gene41582"/>
</dbReference>
<evidence type="ECO:0000313" key="2">
    <source>
        <dbReference type="EMBL" id="AES80282.1"/>
    </source>
</evidence>
<evidence type="ECO:0000313" key="6">
    <source>
        <dbReference type="Proteomes" id="UP000265566"/>
    </source>
</evidence>
<gene>
    <name evidence="4" type="primary">11422558</name>
    <name evidence="2" type="ordered locus">MTR_7g078840</name>
    <name evidence="3" type="ORF">MtrunA17_Chr7g0248561</name>
</gene>
<dbReference type="SMART" id="SM00256">
    <property type="entry name" value="FBOX"/>
    <property type="match status" value="1"/>
</dbReference>
<dbReference type="PaxDb" id="3880-AES80282"/>
<dbReference type="HOGENOM" id="CLU_027176_0_1_1"/>
<accession>G7L6M5</accession>
<dbReference type="EMBL" id="PSQE01000007">
    <property type="protein sequence ID" value="RHN47033.1"/>
    <property type="molecule type" value="Genomic_DNA"/>
</dbReference>
<evidence type="ECO:0000313" key="4">
    <source>
        <dbReference type="EnsemblPlants" id="AES80282"/>
    </source>
</evidence>
<dbReference type="Gene3D" id="1.20.1280.50">
    <property type="match status" value="1"/>
</dbReference>
<dbReference type="EnsemblPlants" id="AES80282">
    <property type="protein sequence ID" value="AES80282"/>
    <property type="gene ID" value="MTR_7g078840"/>
</dbReference>
<reference evidence="2 5" key="1">
    <citation type="journal article" date="2011" name="Nature">
        <title>The Medicago genome provides insight into the evolution of rhizobial symbioses.</title>
        <authorList>
            <person name="Young N.D."/>
            <person name="Debelle F."/>
            <person name="Oldroyd G.E."/>
            <person name="Geurts R."/>
            <person name="Cannon S.B."/>
            <person name="Udvardi M.K."/>
            <person name="Benedito V.A."/>
            <person name="Mayer K.F."/>
            <person name="Gouzy J."/>
            <person name="Schoof H."/>
            <person name="Van de Peer Y."/>
            <person name="Proost S."/>
            <person name="Cook D.R."/>
            <person name="Meyers B.C."/>
            <person name="Spannagl M."/>
            <person name="Cheung F."/>
            <person name="De Mita S."/>
            <person name="Krishnakumar V."/>
            <person name="Gundlach H."/>
            <person name="Zhou S."/>
            <person name="Mudge J."/>
            <person name="Bharti A.K."/>
            <person name="Murray J.D."/>
            <person name="Naoumkina M.A."/>
            <person name="Rosen B."/>
            <person name="Silverstein K.A."/>
            <person name="Tang H."/>
            <person name="Rombauts S."/>
            <person name="Zhao P.X."/>
            <person name="Zhou P."/>
            <person name="Barbe V."/>
            <person name="Bardou P."/>
            <person name="Bechner M."/>
            <person name="Bellec A."/>
            <person name="Berger A."/>
            <person name="Berges H."/>
            <person name="Bidwell S."/>
            <person name="Bisseling T."/>
            <person name="Choisne N."/>
            <person name="Couloux A."/>
            <person name="Denny R."/>
            <person name="Deshpande S."/>
            <person name="Dai X."/>
            <person name="Doyle J.J."/>
            <person name="Dudez A.M."/>
            <person name="Farmer A.D."/>
            <person name="Fouteau S."/>
            <person name="Franken C."/>
            <person name="Gibelin C."/>
            <person name="Gish J."/>
            <person name="Goldstein S."/>
            <person name="Gonzalez A.J."/>
            <person name="Green P.J."/>
            <person name="Hallab A."/>
            <person name="Hartog M."/>
            <person name="Hua A."/>
            <person name="Humphray S.J."/>
            <person name="Jeong D.H."/>
            <person name="Jing Y."/>
            <person name="Jocker A."/>
            <person name="Kenton S.M."/>
            <person name="Kim D.J."/>
            <person name="Klee K."/>
            <person name="Lai H."/>
            <person name="Lang C."/>
            <person name="Lin S."/>
            <person name="Macmil S.L."/>
            <person name="Magdelenat G."/>
            <person name="Matthews L."/>
            <person name="McCorrison J."/>
            <person name="Monaghan E.L."/>
            <person name="Mun J.H."/>
            <person name="Najar F.Z."/>
            <person name="Nicholson C."/>
            <person name="Noirot C."/>
            <person name="O'Bleness M."/>
            <person name="Paule C.R."/>
            <person name="Poulain J."/>
            <person name="Prion F."/>
            <person name="Qin B."/>
            <person name="Qu C."/>
            <person name="Retzel E.F."/>
            <person name="Riddle C."/>
            <person name="Sallet E."/>
            <person name="Samain S."/>
            <person name="Samson N."/>
            <person name="Sanders I."/>
            <person name="Saurat O."/>
            <person name="Scarpelli C."/>
            <person name="Schiex T."/>
            <person name="Segurens B."/>
            <person name="Severin A.J."/>
            <person name="Sherrier D.J."/>
            <person name="Shi R."/>
            <person name="Sims S."/>
            <person name="Singer S.R."/>
            <person name="Sinharoy S."/>
            <person name="Sterck L."/>
            <person name="Viollet A."/>
            <person name="Wang B.B."/>
            <person name="Wang K."/>
            <person name="Wang M."/>
            <person name="Wang X."/>
            <person name="Warfsmann J."/>
            <person name="Weissenbach J."/>
            <person name="White D.D."/>
            <person name="White J.D."/>
            <person name="Wiley G.B."/>
            <person name="Wincker P."/>
            <person name="Xing Y."/>
            <person name="Yang L."/>
            <person name="Yao Z."/>
            <person name="Ying F."/>
            <person name="Zhai J."/>
            <person name="Zhou L."/>
            <person name="Zuber A."/>
            <person name="Denarie J."/>
            <person name="Dixon R.A."/>
            <person name="May G.D."/>
            <person name="Schwartz D.C."/>
            <person name="Rogers J."/>
            <person name="Quetier F."/>
            <person name="Town C.D."/>
            <person name="Roe B.A."/>
        </authorList>
    </citation>
    <scope>NUCLEOTIDE SEQUENCE [LARGE SCALE GENOMIC DNA]</scope>
    <source>
        <strain evidence="2">A17</strain>
        <strain evidence="4 5">cv. Jemalong A17</strain>
    </source>
</reference>
<evidence type="ECO:0000259" key="1">
    <source>
        <dbReference type="SMART" id="SM00256"/>
    </source>
</evidence>
<dbReference type="KEGG" id="mtr:11422558"/>
<dbReference type="InterPro" id="IPR017451">
    <property type="entry name" value="F-box-assoc_interact_dom"/>
</dbReference>
<reference evidence="6" key="4">
    <citation type="journal article" date="2018" name="Nat. Plants">
        <title>Whole-genome landscape of Medicago truncatula symbiotic genes.</title>
        <authorList>
            <person name="Pecrix Y."/>
            <person name="Staton S.E."/>
            <person name="Sallet E."/>
            <person name="Lelandais-Briere C."/>
            <person name="Moreau S."/>
            <person name="Carrere S."/>
            <person name="Blein T."/>
            <person name="Jardinaud M.F."/>
            <person name="Latrasse D."/>
            <person name="Zouine M."/>
            <person name="Zahm M."/>
            <person name="Kreplak J."/>
            <person name="Mayjonade B."/>
            <person name="Satge C."/>
            <person name="Perez M."/>
            <person name="Cauet S."/>
            <person name="Marande W."/>
            <person name="Chantry-Darmon C."/>
            <person name="Lopez-Roques C."/>
            <person name="Bouchez O."/>
            <person name="Berard A."/>
            <person name="Debelle F."/>
            <person name="Munos S."/>
            <person name="Bendahmane A."/>
            <person name="Berges H."/>
            <person name="Niebel A."/>
            <person name="Buitink J."/>
            <person name="Frugier F."/>
            <person name="Benhamed M."/>
            <person name="Crespi M."/>
            <person name="Gouzy J."/>
            <person name="Gamas P."/>
        </authorList>
    </citation>
    <scope>NUCLEOTIDE SEQUENCE [LARGE SCALE GENOMIC DNA]</scope>
    <source>
        <strain evidence="6">cv. Jemalong A17</strain>
    </source>
</reference>
<dbReference type="EMBL" id="CM001223">
    <property type="protein sequence ID" value="AES80282.1"/>
    <property type="molecule type" value="Genomic_DNA"/>
</dbReference>
<dbReference type="InterPro" id="IPR001810">
    <property type="entry name" value="F-box_dom"/>
</dbReference>
<reference evidence="4" key="3">
    <citation type="submission" date="2015-04" db="UniProtKB">
        <authorList>
            <consortium name="EnsemblPlants"/>
        </authorList>
    </citation>
    <scope>IDENTIFICATION</scope>
    <source>
        <strain evidence="4">cv. Jemalong A17</strain>
    </source>
</reference>
<dbReference type="AlphaFoldDB" id="G7L6M5"/>
<dbReference type="InterPro" id="IPR050796">
    <property type="entry name" value="SCF_F-box_component"/>
</dbReference>
<dbReference type="Proteomes" id="UP000265566">
    <property type="component" value="Chromosome 7"/>
</dbReference>
<dbReference type="SUPFAM" id="SSF81383">
    <property type="entry name" value="F-box domain"/>
    <property type="match status" value="1"/>
</dbReference>
<dbReference type="Pfam" id="PF00646">
    <property type="entry name" value="F-box"/>
    <property type="match status" value="1"/>
</dbReference>
<evidence type="ECO:0000313" key="3">
    <source>
        <dbReference type="EMBL" id="RHN47033.1"/>
    </source>
</evidence>
<organism evidence="2 5">
    <name type="scientific">Medicago truncatula</name>
    <name type="common">Barrel medic</name>
    <name type="synonym">Medicago tribuloides</name>
    <dbReference type="NCBI Taxonomy" id="3880"/>
    <lineage>
        <taxon>Eukaryota</taxon>
        <taxon>Viridiplantae</taxon>
        <taxon>Streptophyta</taxon>
        <taxon>Embryophyta</taxon>
        <taxon>Tracheophyta</taxon>
        <taxon>Spermatophyta</taxon>
        <taxon>Magnoliopsida</taxon>
        <taxon>eudicotyledons</taxon>
        <taxon>Gunneridae</taxon>
        <taxon>Pentapetalae</taxon>
        <taxon>rosids</taxon>
        <taxon>fabids</taxon>
        <taxon>Fabales</taxon>
        <taxon>Fabaceae</taxon>
        <taxon>Papilionoideae</taxon>
        <taxon>50 kb inversion clade</taxon>
        <taxon>NPAAA clade</taxon>
        <taxon>Hologalegina</taxon>
        <taxon>IRL clade</taxon>
        <taxon>Trifolieae</taxon>
        <taxon>Medicago</taxon>
    </lineage>
</organism>
<reference evidence="3" key="5">
    <citation type="journal article" date="2018" name="Nat. Plants">
        <title>Whole-genome landscape of Medicago truncatula symbiotic genes.</title>
        <authorList>
            <person name="Pecrix Y."/>
            <person name="Gamas P."/>
            <person name="Carrere S."/>
        </authorList>
    </citation>
    <scope>NUCLEOTIDE SEQUENCE</scope>
    <source>
        <tissue evidence="3">Leaves</tissue>
    </source>
</reference>
<dbReference type="STRING" id="3880.G7L6M5"/>
<proteinExistence type="predicted"/>
<dbReference type="PANTHER" id="PTHR31672:SF13">
    <property type="entry name" value="F-BOX PROTEIN CPR30-LIKE"/>
    <property type="match status" value="1"/>
</dbReference>
<dbReference type="NCBIfam" id="TIGR01640">
    <property type="entry name" value="F_box_assoc_1"/>
    <property type="match status" value="1"/>
</dbReference>
<dbReference type="OMA" id="NICFWAR"/>
<keyword evidence="5" id="KW-1185">Reference proteome</keyword>
<protein>
    <submittedName>
        <fullName evidence="2">F-box protein interaction domain protein</fullName>
    </submittedName>
    <submittedName>
        <fullName evidence="3">Putative F-box domain-containing protein</fullName>
    </submittedName>
</protein>
<sequence length="433" mass="50071">MSMTLSPVFFPNDLITEIFSVLPVKSVLRFRCVSNSCNTLISDPTFVKLHLKRSETRNPHFLLITDHTIEINGESPYGSEDDYKIDSGVIPYSIRSLIHNLSFTLSVNPYYLVIKGWTRVIGSCNGLICLTDDSFNGEYRDYWFRLWNPATRTTSPILGNFFIFHNYSPEKPDWFDGYYKFSFGCDNSTSTYKVVAARYNQRELRSNVRILSLGDNVWRDIESFPVDPILLNSSSSELGEYAAVYFSSTLNWLAIQNKFYYTVSNIKDITVEQFVIVSLDLGSETYNQYLLPRGFDEVPPVIPTIGVLGDHLCFSYCYKEIDFVIWEMKKFGVEDSWTPFLKISYHNLQVNYNYSDDRIKYHFKLVPMFLYEDADTLILCNSQEREAIIYNWRNNRVERTGATIYYGSFTDDIASCISWSMAKGCVESLVSIC</sequence>
<dbReference type="Proteomes" id="UP000002051">
    <property type="component" value="Unassembled WGS sequence"/>
</dbReference>
<name>G7L6M5_MEDTR</name>
<feature type="domain" description="F-box" evidence="1">
    <location>
        <begin position="10"/>
        <end position="50"/>
    </location>
</feature>
<dbReference type="OrthoDB" id="1582872at2759"/>